<accession>A0A9W4T8B2</accession>
<dbReference type="OrthoDB" id="2381073at2759"/>
<evidence type="ECO:0000313" key="1">
    <source>
        <dbReference type="EMBL" id="CAI2194073.1"/>
    </source>
</evidence>
<evidence type="ECO:0000313" key="2">
    <source>
        <dbReference type="Proteomes" id="UP001153678"/>
    </source>
</evidence>
<dbReference type="AlphaFoldDB" id="A0A9W4T8B2"/>
<reference evidence="1" key="1">
    <citation type="submission" date="2022-08" db="EMBL/GenBank/DDBJ databases">
        <authorList>
            <person name="Kallberg Y."/>
            <person name="Tangrot J."/>
            <person name="Rosling A."/>
        </authorList>
    </citation>
    <scope>NUCLEOTIDE SEQUENCE</scope>
    <source>
        <strain evidence="1">Wild A</strain>
    </source>
</reference>
<feature type="non-terminal residue" evidence="1">
    <location>
        <position position="1"/>
    </location>
</feature>
<comment type="caution">
    <text evidence="1">The sequence shown here is derived from an EMBL/GenBank/DDBJ whole genome shotgun (WGS) entry which is preliminary data.</text>
</comment>
<proteinExistence type="predicted"/>
<gene>
    <name evidence="1" type="ORF">FWILDA_LOCUS16393</name>
</gene>
<name>A0A9W4T8B2_9GLOM</name>
<protein>
    <submittedName>
        <fullName evidence="1">13262_t:CDS:1</fullName>
    </submittedName>
</protein>
<dbReference type="EMBL" id="CAMKVN010010417">
    <property type="protein sequence ID" value="CAI2194073.1"/>
    <property type="molecule type" value="Genomic_DNA"/>
</dbReference>
<organism evidence="1 2">
    <name type="scientific">Funneliformis geosporum</name>
    <dbReference type="NCBI Taxonomy" id="1117311"/>
    <lineage>
        <taxon>Eukaryota</taxon>
        <taxon>Fungi</taxon>
        <taxon>Fungi incertae sedis</taxon>
        <taxon>Mucoromycota</taxon>
        <taxon>Glomeromycotina</taxon>
        <taxon>Glomeromycetes</taxon>
        <taxon>Glomerales</taxon>
        <taxon>Glomeraceae</taxon>
        <taxon>Funneliformis</taxon>
    </lineage>
</organism>
<sequence length="82" mass="9415">MAKVATDFMNCHKWTSETLSLELAKYTEEINESLKDDCKVQTMLAGFMEVGMILIANIYERIPEEPDKDKRKNGLTIIMICI</sequence>
<dbReference type="Proteomes" id="UP001153678">
    <property type="component" value="Unassembled WGS sequence"/>
</dbReference>
<keyword evidence="2" id="KW-1185">Reference proteome</keyword>